<reference evidence="3 4" key="1">
    <citation type="submission" date="2024-10" db="EMBL/GenBank/DDBJ databases">
        <title>Updated reference genomes for cyclostephanoid diatoms.</title>
        <authorList>
            <person name="Roberts W.R."/>
            <person name="Alverson A.J."/>
        </authorList>
    </citation>
    <scope>NUCLEOTIDE SEQUENCE [LARGE SCALE GENOMIC DNA]</scope>
    <source>
        <strain evidence="3 4">AJA010-31</strain>
    </source>
</reference>
<keyword evidence="2" id="KW-1133">Transmembrane helix</keyword>
<keyword evidence="4" id="KW-1185">Reference proteome</keyword>
<evidence type="ECO:0000256" key="1">
    <source>
        <dbReference type="SAM" id="MobiDB-lite"/>
    </source>
</evidence>
<feature type="compositionally biased region" description="Basic and acidic residues" evidence="1">
    <location>
        <begin position="63"/>
        <end position="72"/>
    </location>
</feature>
<sequence>MTTNQSSSFKNPFSSGLGRGGRMAAWVTAIGIVAAWNFYEDKNNTADSFSKEEQETWNAQKKAAADKKKDQQ</sequence>
<dbReference type="Proteomes" id="UP001530400">
    <property type="component" value="Unassembled WGS sequence"/>
</dbReference>
<proteinExistence type="predicted"/>
<protein>
    <submittedName>
        <fullName evidence="3">Uncharacterized protein</fullName>
    </submittedName>
</protein>
<dbReference type="AlphaFoldDB" id="A0ABD3PW44"/>
<feature type="transmembrane region" description="Helical" evidence="2">
    <location>
        <begin position="20"/>
        <end position="39"/>
    </location>
</feature>
<organism evidence="3 4">
    <name type="scientific">Cyclotella atomus</name>
    <dbReference type="NCBI Taxonomy" id="382360"/>
    <lineage>
        <taxon>Eukaryota</taxon>
        <taxon>Sar</taxon>
        <taxon>Stramenopiles</taxon>
        <taxon>Ochrophyta</taxon>
        <taxon>Bacillariophyta</taxon>
        <taxon>Coscinodiscophyceae</taxon>
        <taxon>Thalassiosirophycidae</taxon>
        <taxon>Stephanodiscales</taxon>
        <taxon>Stephanodiscaceae</taxon>
        <taxon>Cyclotella</taxon>
    </lineage>
</organism>
<keyword evidence="2" id="KW-0472">Membrane</keyword>
<keyword evidence="2" id="KW-0812">Transmembrane</keyword>
<gene>
    <name evidence="3" type="ORF">ACHAWO_009462</name>
</gene>
<evidence type="ECO:0000256" key="2">
    <source>
        <dbReference type="SAM" id="Phobius"/>
    </source>
</evidence>
<dbReference type="EMBL" id="JALLPJ020000443">
    <property type="protein sequence ID" value="KAL3791947.1"/>
    <property type="molecule type" value="Genomic_DNA"/>
</dbReference>
<feature type="region of interest" description="Disordered" evidence="1">
    <location>
        <begin position="47"/>
        <end position="72"/>
    </location>
</feature>
<accession>A0ABD3PW44</accession>
<comment type="caution">
    <text evidence="3">The sequence shown here is derived from an EMBL/GenBank/DDBJ whole genome shotgun (WGS) entry which is preliminary data.</text>
</comment>
<evidence type="ECO:0000313" key="4">
    <source>
        <dbReference type="Proteomes" id="UP001530400"/>
    </source>
</evidence>
<name>A0ABD3PW44_9STRA</name>
<evidence type="ECO:0000313" key="3">
    <source>
        <dbReference type="EMBL" id="KAL3791947.1"/>
    </source>
</evidence>